<accession>A0A1C7NUH0</accession>
<gene>
    <name evidence="3" type="ORF">ADU59_26325</name>
</gene>
<evidence type="ECO:0000256" key="1">
    <source>
        <dbReference type="PROSITE-ProRule" id="PRU00169"/>
    </source>
</evidence>
<comment type="caution">
    <text evidence="3">The sequence shown here is derived from an EMBL/GenBank/DDBJ whole genome shotgun (WGS) entry which is preliminary data.</text>
</comment>
<name>A0A1C7NUH0_9HYPH</name>
<sequence length="104" mass="11027">MEAEDILRSLGVEHVEIAGNLAEAGVLIEAQPFDFALLDVNLGSQTSFDFAALLAARGMPFGFVSGYGENSFFPAALRKIPHITKPFDESSMARLLAAATAGQP</sequence>
<feature type="domain" description="Response regulatory" evidence="2">
    <location>
        <begin position="1"/>
        <end position="100"/>
    </location>
</feature>
<evidence type="ECO:0000313" key="4">
    <source>
        <dbReference type="Proteomes" id="UP000093111"/>
    </source>
</evidence>
<dbReference type="InterPro" id="IPR011006">
    <property type="entry name" value="CheY-like_superfamily"/>
</dbReference>
<keyword evidence="4" id="KW-1185">Reference proteome</keyword>
<dbReference type="AlphaFoldDB" id="A0A1C7NUH0"/>
<keyword evidence="1" id="KW-0597">Phosphoprotein</keyword>
<reference evidence="3 4" key="1">
    <citation type="journal article" date="2016" name="Syst. Appl. Microbiol.">
        <title>Pararhizobium polonicum sp. nov. isolated from tumors on stone fruit rootstocks.</title>
        <authorList>
            <person name="Pulawska J."/>
            <person name="Kuzmanovic N."/>
            <person name="Willems A."/>
            <person name="Pothier J.F."/>
        </authorList>
    </citation>
    <scope>NUCLEOTIDE SEQUENCE [LARGE SCALE GENOMIC DNA]</scope>
    <source>
        <strain evidence="3 4">F5.1</strain>
    </source>
</reference>
<proteinExistence type="predicted"/>
<dbReference type="InterPro" id="IPR001789">
    <property type="entry name" value="Sig_transdc_resp-reg_receiver"/>
</dbReference>
<dbReference type="PATRIC" id="fig|1612624.7.peg.2988"/>
<dbReference type="EMBL" id="LGLV01000019">
    <property type="protein sequence ID" value="OBZ92629.1"/>
    <property type="molecule type" value="Genomic_DNA"/>
</dbReference>
<evidence type="ECO:0000313" key="3">
    <source>
        <dbReference type="EMBL" id="OBZ92629.1"/>
    </source>
</evidence>
<organism evidence="3 4">
    <name type="scientific">Pararhizobium polonicum</name>
    <dbReference type="NCBI Taxonomy" id="1612624"/>
    <lineage>
        <taxon>Bacteria</taxon>
        <taxon>Pseudomonadati</taxon>
        <taxon>Pseudomonadota</taxon>
        <taxon>Alphaproteobacteria</taxon>
        <taxon>Hyphomicrobiales</taxon>
        <taxon>Rhizobiaceae</taxon>
        <taxon>Rhizobium/Agrobacterium group</taxon>
        <taxon>Pararhizobium</taxon>
    </lineage>
</organism>
<feature type="modified residue" description="4-aspartylphosphate" evidence="1">
    <location>
        <position position="39"/>
    </location>
</feature>
<dbReference type="SUPFAM" id="SSF52172">
    <property type="entry name" value="CheY-like"/>
    <property type="match status" value="1"/>
</dbReference>
<dbReference type="GO" id="GO:0000160">
    <property type="term" value="P:phosphorelay signal transduction system"/>
    <property type="evidence" value="ECO:0007669"/>
    <property type="project" value="InterPro"/>
</dbReference>
<protein>
    <submittedName>
        <fullName evidence="3">Regulator</fullName>
    </submittedName>
</protein>
<dbReference type="Gene3D" id="3.40.50.2300">
    <property type="match status" value="1"/>
</dbReference>
<dbReference type="Proteomes" id="UP000093111">
    <property type="component" value="Unassembled WGS sequence"/>
</dbReference>
<dbReference type="PROSITE" id="PS50110">
    <property type="entry name" value="RESPONSE_REGULATORY"/>
    <property type="match status" value="1"/>
</dbReference>
<dbReference type="STRING" id="1612624.ADU59_26325"/>
<evidence type="ECO:0000259" key="2">
    <source>
        <dbReference type="PROSITE" id="PS50110"/>
    </source>
</evidence>